<dbReference type="PANTHER" id="PTHR47845:SF1">
    <property type="entry name" value="NUCLEAR SPECKLE SPLICING REGULATORY PROTEIN 1 HOMOLOG"/>
    <property type="match status" value="1"/>
</dbReference>
<feature type="compositionally biased region" description="Polar residues" evidence="3">
    <location>
        <begin position="1"/>
        <end position="14"/>
    </location>
</feature>
<feature type="region of interest" description="Disordered" evidence="3">
    <location>
        <begin position="209"/>
        <end position="233"/>
    </location>
</feature>
<dbReference type="InterPro" id="IPR018612">
    <property type="entry name" value="NSRP1_N"/>
</dbReference>
<dbReference type="GO" id="GO:0000381">
    <property type="term" value="P:regulation of alternative mRNA splicing, via spliceosome"/>
    <property type="evidence" value="ECO:0007669"/>
    <property type="project" value="InterPro"/>
</dbReference>
<feature type="region of interest" description="Disordered" evidence="3">
    <location>
        <begin position="1"/>
        <end position="54"/>
    </location>
</feature>
<evidence type="ECO:0000256" key="2">
    <source>
        <dbReference type="ARBA" id="ARBA00023054"/>
    </source>
</evidence>
<keyword evidence="2" id="KW-0175">Coiled coil</keyword>
<name>A0A0W0GDS9_MONRR</name>
<evidence type="ECO:0000256" key="3">
    <source>
        <dbReference type="SAM" id="MobiDB-lite"/>
    </source>
</evidence>
<feature type="region of interest" description="Disordered" evidence="3">
    <location>
        <begin position="163"/>
        <end position="186"/>
    </location>
</feature>
<accession>A0A0W0GDS9</accession>
<feature type="compositionally biased region" description="Basic and acidic residues" evidence="3">
    <location>
        <begin position="349"/>
        <end position="363"/>
    </location>
</feature>
<dbReference type="InterPro" id="IPR053246">
    <property type="entry name" value="NS_splicing_regulatory_protein"/>
</dbReference>
<feature type="compositionally biased region" description="Basic and acidic residues" evidence="3">
    <location>
        <begin position="285"/>
        <end position="299"/>
    </location>
</feature>
<dbReference type="AlphaFoldDB" id="A0A0W0GDS9"/>
<protein>
    <recommendedName>
        <fullName evidence="4">Nuclear speckle splicing regulatory protein 1 N-terminal domain-containing protein</fullName>
    </recommendedName>
</protein>
<organism evidence="5 6">
    <name type="scientific">Moniliophthora roreri</name>
    <name type="common">Frosty pod rot fungus</name>
    <name type="synonym">Monilia roreri</name>
    <dbReference type="NCBI Taxonomy" id="221103"/>
    <lineage>
        <taxon>Eukaryota</taxon>
        <taxon>Fungi</taxon>
        <taxon>Dikarya</taxon>
        <taxon>Basidiomycota</taxon>
        <taxon>Agaricomycotina</taxon>
        <taxon>Agaricomycetes</taxon>
        <taxon>Agaricomycetidae</taxon>
        <taxon>Agaricales</taxon>
        <taxon>Marasmiineae</taxon>
        <taxon>Marasmiaceae</taxon>
        <taxon>Moniliophthora</taxon>
    </lineage>
</organism>
<dbReference type="Pfam" id="PF09745">
    <property type="entry name" value="NSRP1_N"/>
    <property type="match status" value="1"/>
</dbReference>
<evidence type="ECO:0000313" key="5">
    <source>
        <dbReference type="EMBL" id="KTB46713.1"/>
    </source>
</evidence>
<comment type="caution">
    <text evidence="5">The sequence shown here is derived from an EMBL/GenBank/DDBJ whole genome shotgun (WGS) entry which is preliminary data.</text>
</comment>
<feature type="compositionally biased region" description="Basic and acidic residues" evidence="3">
    <location>
        <begin position="163"/>
        <end position="179"/>
    </location>
</feature>
<feature type="compositionally biased region" description="Basic and acidic residues" evidence="3">
    <location>
        <begin position="307"/>
        <end position="342"/>
    </location>
</feature>
<feature type="compositionally biased region" description="Polar residues" evidence="3">
    <location>
        <begin position="40"/>
        <end position="51"/>
    </location>
</feature>
<gene>
    <name evidence="5" type="ORF">WG66_714</name>
</gene>
<dbReference type="Proteomes" id="UP000054988">
    <property type="component" value="Unassembled WGS sequence"/>
</dbReference>
<sequence length="380" mass="43037">MKPFSFSLNKSKSAVAQPPPLKQPVAFASLDNDEPIDAAPTSSTNDRNVSANKKFLAQNALTPKAMQKRMEKEMKVDETVYDYDGVWDKMQEAKQRQKEAKELESKDRKPKYIDGLLASAATRKLDHLRAEEKMMQLEREREGDEFADKEAFVTQAYKDQMAEVRKAEEEEKRREELQKKKGGTTTGMAHFYRKLLEDSEQVHEAAVAATQKPVIGPQGPAPNLTITKPPDFTPMSDLDLAKIARAEGKSVELNDDNQIVDKRELLSAGLNLSGTNTRNLNLRDAAGKSKSAESTEPVHRAVGTAASRREINQRRQREIRQQMEEEQVRTTEEKKRAEDEAIQRVVAKRNNEEDVQSARERYLQRKRQKMEVDAANAAGQ</sequence>
<evidence type="ECO:0000313" key="6">
    <source>
        <dbReference type="Proteomes" id="UP000054988"/>
    </source>
</evidence>
<proteinExistence type="inferred from homology"/>
<dbReference type="PANTHER" id="PTHR47845">
    <property type="entry name" value="NUCLEAR SPECKLE SPLICING REGULATORY PROTEIN 1 HOMOLOG"/>
    <property type="match status" value="1"/>
</dbReference>
<reference evidence="5 6" key="1">
    <citation type="submission" date="2015-12" db="EMBL/GenBank/DDBJ databases">
        <title>Draft genome sequence of Moniliophthora roreri, the causal agent of frosty pod rot of cacao.</title>
        <authorList>
            <person name="Aime M.C."/>
            <person name="Diaz-Valderrama J.R."/>
            <person name="Kijpornyongpan T."/>
            <person name="Phillips-Mora W."/>
        </authorList>
    </citation>
    <scope>NUCLEOTIDE SEQUENCE [LARGE SCALE GENOMIC DNA]</scope>
    <source>
        <strain evidence="5 6">MCA 2952</strain>
    </source>
</reference>
<evidence type="ECO:0000259" key="4">
    <source>
        <dbReference type="Pfam" id="PF09745"/>
    </source>
</evidence>
<dbReference type="EMBL" id="LATX01000271">
    <property type="protein sequence ID" value="KTB46713.1"/>
    <property type="molecule type" value="Genomic_DNA"/>
</dbReference>
<feature type="domain" description="Nuclear speckle splicing regulatory protein 1 N-terminal" evidence="4">
    <location>
        <begin position="67"/>
        <end position="184"/>
    </location>
</feature>
<comment type="similarity">
    <text evidence="1">Belongs to the NSRP1 family.</text>
</comment>
<feature type="region of interest" description="Disordered" evidence="3">
    <location>
        <begin position="285"/>
        <end position="380"/>
    </location>
</feature>
<dbReference type="eggNOG" id="KOG2117">
    <property type="taxonomic scope" value="Eukaryota"/>
</dbReference>
<evidence type="ECO:0000256" key="1">
    <source>
        <dbReference type="ARBA" id="ARBA00010126"/>
    </source>
</evidence>